<comment type="similarity">
    <text evidence="2">Belongs to the mitochondrion-specific ribosomal protein mL53 family.</text>
</comment>
<protein>
    <recommendedName>
        <fullName evidence="6">Large ribosomal subunit protein mL53</fullName>
    </recommendedName>
</protein>
<dbReference type="PANTHER" id="PTHR28236:SF1">
    <property type="entry name" value="LARGE RIBOSOMAL SUBUNIT PROTEIN ML53"/>
    <property type="match status" value="1"/>
</dbReference>
<name>A0ABR1F325_9ASCO</name>
<evidence type="ECO:0000256" key="4">
    <source>
        <dbReference type="ARBA" id="ARBA00023128"/>
    </source>
</evidence>
<evidence type="ECO:0000256" key="2">
    <source>
        <dbReference type="ARBA" id="ARBA00005557"/>
    </source>
</evidence>
<proteinExistence type="inferred from homology"/>
<dbReference type="Pfam" id="PF10780">
    <property type="entry name" value="MRP_L53"/>
    <property type="match status" value="1"/>
</dbReference>
<dbReference type="PANTHER" id="PTHR28236">
    <property type="entry name" value="54S RIBOSOMAL PROTEIN L44, MITOCHONDRIAL"/>
    <property type="match status" value="1"/>
</dbReference>
<keyword evidence="5" id="KW-0687">Ribonucleoprotein</keyword>
<evidence type="ECO:0000256" key="3">
    <source>
        <dbReference type="ARBA" id="ARBA00022980"/>
    </source>
</evidence>
<accession>A0ABR1F325</accession>
<gene>
    <name evidence="7" type="ORF">BZA70DRAFT_280334</name>
</gene>
<keyword evidence="4" id="KW-0496">Mitochondrion</keyword>
<comment type="subcellular location">
    <subcellularLocation>
        <location evidence="1">Mitochondrion</location>
    </subcellularLocation>
</comment>
<evidence type="ECO:0000313" key="7">
    <source>
        <dbReference type="EMBL" id="KAK7204249.1"/>
    </source>
</evidence>
<dbReference type="GeneID" id="90038441"/>
<comment type="caution">
    <text evidence="7">The sequence shown here is derived from an EMBL/GenBank/DDBJ whole genome shotgun (WGS) entry which is preliminary data.</text>
</comment>
<dbReference type="InterPro" id="IPR042776">
    <property type="entry name" value="Ribosomal_mL53_fung"/>
</dbReference>
<evidence type="ECO:0000256" key="6">
    <source>
        <dbReference type="ARBA" id="ARBA00035180"/>
    </source>
</evidence>
<dbReference type="Gene3D" id="3.40.30.10">
    <property type="entry name" value="Glutaredoxin"/>
    <property type="match status" value="1"/>
</dbReference>
<evidence type="ECO:0000313" key="8">
    <source>
        <dbReference type="Proteomes" id="UP001498771"/>
    </source>
</evidence>
<keyword evidence="8" id="KW-1185">Reference proteome</keyword>
<organism evidence="7 8">
    <name type="scientific">Myxozyma melibiosi</name>
    <dbReference type="NCBI Taxonomy" id="54550"/>
    <lineage>
        <taxon>Eukaryota</taxon>
        <taxon>Fungi</taxon>
        <taxon>Dikarya</taxon>
        <taxon>Ascomycota</taxon>
        <taxon>Saccharomycotina</taxon>
        <taxon>Lipomycetes</taxon>
        <taxon>Lipomycetales</taxon>
        <taxon>Lipomycetaceae</taxon>
        <taxon>Myxozyma</taxon>
    </lineage>
</organism>
<reference evidence="7 8" key="1">
    <citation type="submission" date="2024-03" db="EMBL/GenBank/DDBJ databases">
        <title>Genome-scale model development and genomic sequencing of the oleaginous clade Lipomyces.</title>
        <authorList>
            <consortium name="Lawrence Berkeley National Laboratory"/>
            <person name="Czajka J.J."/>
            <person name="Han Y."/>
            <person name="Kim J."/>
            <person name="Mondo S.J."/>
            <person name="Hofstad B.A."/>
            <person name="Robles A."/>
            <person name="Haridas S."/>
            <person name="Riley R."/>
            <person name="LaButti K."/>
            <person name="Pangilinan J."/>
            <person name="Andreopoulos W."/>
            <person name="Lipzen A."/>
            <person name="Yan J."/>
            <person name="Wang M."/>
            <person name="Ng V."/>
            <person name="Grigoriev I.V."/>
            <person name="Spatafora J.W."/>
            <person name="Magnuson J.K."/>
            <person name="Baker S.E."/>
            <person name="Pomraning K.R."/>
        </authorList>
    </citation>
    <scope>NUCLEOTIDE SEQUENCE [LARGE SCALE GENOMIC DNA]</scope>
    <source>
        <strain evidence="7 8">Phaff 52-87</strain>
    </source>
</reference>
<sequence>MITAYMKSAIVRFDPLTKAKPARIFLSLIPPHARAAIKVDTKILNKSSTATPIMSVTFKDDKVIEADPTKTPIDDFVAELDRYSAGLKLEEQLRE</sequence>
<keyword evidence="3" id="KW-0689">Ribosomal protein</keyword>
<dbReference type="RefSeq" id="XP_064767282.1">
    <property type="nucleotide sequence ID" value="XM_064912929.1"/>
</dbReference>
<dbReference type="InterPro" id="IPR019716">
    <property type="entry name" value="Ribosomal_mL53"/>
</dbReference>
<dbReference type="EMBL" id="JBBJBU010000008">
    <property type="protein sequence ID" value="KAK7204249.1"/>
    <property type="molecule type" value="Genomic_DNA"/>
</dbReference>
<evidence type="ECO:0000256" key="1">
    <source>
        <dbReference type="ARBA" id="ARBA00004173"/>
    </source>
</evidence>
<dbReference type="Proteomes" id="UP001498771">
    <property type="component" value="Unassembled WGS sequence"/>
</dbReference>
<evidence type="ECO:0000256" key="5">
    <source>
        <dbReference type="ARBA" id="ARBA00023274"/>
    </source>
</evidence>